<protein>
    <submittedName>
        <fullName evidence="2">Uncharacterized protein</fullName>
    </submittedName>
</protein>
<feature type="transmembrane region" description="Helical" evidence="1">
    <location>
        <begin position="93"/>
        <end position="114"/>
    </location>
</feature>
<evidence type="ECO:0000313" key="3">
    <source>
        <dbReference type="Proteomes" id="UP000253410"/>
    </source>
</evidence>
<feature type="transmembrane region" description="Helical" evidence="1">
    <location>
        <begin position="33"/>
        <end position="55"/>
    </location>
</feature>
<organism evidence="2 3">
    <name type="scientific">Chitinophaga flava</name>
    <dbReference type="NCBI Taxonomy" id="2259036"/>
    <lineage>
        <taxon>Bacteria</taxon>
        <taxon>Pseudomonadati</taxon>
        <taxon>Bacteroidota</taxon>
        <taxon>Chitinophagia</taxon>
        <taxon>Chitinophagales</taxon>
        <taxon>Chitinophagaceae</taxon>
        <taxon>Chitinophaga</taxon>
    </lineage>
</organism>
<name>A0A365XSJ0_9BACT</name>
<accession>A0A365XSJ0</accession>
<comment type="caution">
    <text evidence="2">The sequence shown here is derived from an EMBL/GenBank/DDBJ whole genome shotgun (WGS) entry which is preliminary data.</text>
</comment>
<dbReference type="EMBL" id="QFFJ01000002">
    <property type="protein sequence ID" value="RBL89322.1"/>
    <property type="molecule type" value="Genomic_DNA"/>
</dbReference>
<dbReference type="Proteomes" id="UP000253410">
    <property type="component" value="Unassembled WGS sequence"/>
</dbReference>
<keyword evidence="1" id="KW-0472">Membrane</keyword>
<gene>
    <name evidence="2" type="ORF">DF182_22635</name>
</gene>
<keyword evidence="1" id="KW-0812">Transmembrane</keyword>
<keyword evidence="1" id="KW-1133">Transmembrane helix</keyword>
<feature type="transmembrane region" description="Helical" evidence="1">
    <location>
        <begin position="61"/>
        <end position="81"/>
    </location>
</feature>
<dbReference type="OrthoDB" id="670335at2"/>
<sequence length="190" mass="21159">METMEHNLEPLQGLKIITEAIAQTKENIKGHSYLFLLWGWLIAAASLLFFVLQSFTSFKLFFLPFPVFVTIGIVVSLVNYRSGQQVSQTYLGFYLKNLWLVLGIGFILSVLINLKQQYPPFTYTLLIGGVGTLVSGLVLRFKPLMIGGILFFAFSAACVFVPGQYQPLLQAIAVLTGYLIPGYLLKHSNA</sequence>
<evidence type="ECO:0000313" key="2">
    <source>
        <dbReference type="EMBL" id="RBL89322.1"/>
    </source>
</evidence>
<reference evidence="2 3" key="1">
    <citation type="submission" date="2018-05" db="EMBL/GenBank/DDBJ databases">
        <title>Chitinophaga sp. K3CV102501T nov., isolated from isolated from a monsoon evergreen broad-leaved forest soil.</title>
        <authorList>
            <person name="Lv Y."/>
        </authorList>
    </citation>
    <scope>NUCLEOTIDE SEQUENCE [LARGE SCALE GENOMIC DNA]</scope>
    <source>
        <strain evidence="2 3">GDMCC 1.1325</strain>
    </source>
</reference>
<dbReference type="RefSeq" id="WP_113618065.1">
    <property type="nucleotide sequence ID" value="NZ_QFFJ01000002.1"/>
</dbReference>
<proteinExistence type="predicted"/>
<evidence type="ECO:0000256" key="1">
    <source>
        <dbReference type="SAM" id="Phobius"/>
    </source>
</evidence>
<feature type="transmembrane region" description="Helical" evidence="1">
    <location>
        <begin position="120"/>
        <end position="139"/>
    </location>
</feature>
<feature type="transmembrane region" description="Helical" evidence="1">
    <location>
        <begin position="144"/>
        <end position="162"/>
    </location>
</feature>
<keyword evidence="3" id="KW-1185">Reference proteome</keyword>
<feature type="transmembrane region" description="Helical" evidence="1">
    <location>
        <begin position="168"/>
        <end position="185"/>
    </location>
</feature>
<dbReference type="AlphaFoldDB" id="A0A365XSJ0"/>